<proteinExistence type="predicted"/>
<feature type="transmembrane region" description="Helical" evidence="5">
    <location>
        <begin position="286"/>
        <end position="304"/>
    </location>
</feature>
<evidence type="ECO:0000256" key="4">
    <source>
        <dbReference type="ARBA" id="ARBA00023136"/>
    </source>
</evidence>
<evidence type="ECO:0000256" key="6">
    <source>
        <dbReference type="SAM" id="SignalP"/>
    </source>
</evidence>
<evidence type="ECO:0000256" key="1">
    <source>
        <dbReference type="ARBA" id="ARBA00004141"/>
    </source>
</evidence>
<name>A0A268P445_SHOCL</name>
<reference evidence="10 11" key="1">
    <citation type="submission" date="2017-07" db="EMBL/GenBank/DDBJ databases">
        <title>Isolation and whole genome analysis of endospore-forming bacteria from heroin.</title>
        <authorList>
            <person name="Kalinowski J."/>
            <person name="Ahrens B."/>
            <person name="Al-Dilaimi A."/>
            <person name="Winkler A."/>
            <person name="Wibberg D."/>
            <person name="Schleenbecker U."/>
            <person name="Ruckert C."/>
            <person name="Wolfel R."/>
            <person name="Grass G."/>
        </authorList>
    </citation>
    <scope>NUCLEOTIDE SEQUENCE [LARGE SCALE GENOMIC DNA]</scope>
    <source>
        <strain evidence="10 11">7539</strain>
    </source>
</reference>
<dbReference type="InterPro" id="IPR029045">
    <property type="entry name" value="ClpP/crotonase-like_dom_sf"/>
</dbReference>
<dbReference type="Gene3D" id="2.40.50.140">
    <property type="entry name" value="Nucleic acid-binding proteins"/>
    <property type="match status" value="1"/>
</dbReference>
<keyword evidence="2 5" id="KW-0812">Transmembrane</keyword>
<evidence type="ECO:0000313" key="11">
    <source>
        <dbReference type="Proteomes" id="UP000216207"/>
    </source>
</evidence>
<dbReference type="InterPro" id="IPR052165">
    <property type="entry name" value="Membrane_assoc_protease"/>
</dbReference>
<dbReference type="AlphaFoldDB" id="A0A268P445"/>
<dbReference type="Pfam" id="PF24961">
    <property type="entry name" value="NfeD_membrane"/>
    <property type="match status" value="1"/>
</dbReference>
<dbReference type="PANTHER" id="PTHR33507">
    <property type="entry name" value="INNER MEMBRANE PROTEIN YBBJ"/>
    <property type="match status" value="1"/>
</dbReference>
<gene>
    <name evidence="10" type="ORF">CHH72_00935</name>
</gene>
<evidence type="ECO:0000259" key="9">
    <source>
        <dbReference type="Pfam" id="PF25145"/>
    </source>
</evidence>
<dbReference type="PANTHER" id="PTHR33507:SF3">
    <property type="entry name" value="INNER MEMBRANE PROTEIN YBBJ"/>
    <property type="match status" value="1"/>
</dbReference>
<keyword evidence="6" id="KW-0732">Signal</keyword>
<dbReference type="InterPro" id="IPR012340">
    <property type="entry name" value="NA-bd_OB-fold"/>
</dbReference>
<feature type="domain" description="NfeD-like C-terminal" evidence="7">
    <location>
        <begin position="386"/>
        <end position="441"/>
    </location>
</feature>
<dbReference type="InterPro" id="IPR002810">
    <property type="entry name" value="NfeD-like_C"/>
</dbReference>
<feature type="transmembrane region" description="Helical" evidence="5">
    <location>
        <begin position="263"/>
        <end position="280"/>
    </location>
</feature>
<keyword evidence="3 5" id="KW-1133">Transmembrane helix</keyword>
<comment type="caution">
    <text evidence="10">The sequence shown here is derived from an EMBL/GenBank/DDBJ whole genome shotgun (WGS) entry which is preliminary data.</text>
</comment>
<dbReference type="GO" id="GO:0005886">
    <property type="term" value="C:plasma membrane"/>
    <property type="evidence" value="ECO:0007669"/>
    <property type="project" value="TreeGrafter"/>
</dbReference>
<accession>A0A268P445</accession>
<feature type="transmembrane region" description="Helical" evidence="5">
    <location>
        <begin position="335"/>
        <end position="358"/>
    </location>
</feature>
<feature type="domain" description="NfeD1b N-terminal" evidence="9">
    <location>
        <begin position="35"/>
        <end position="221"/>
    </location>
</feature>
<feature type="signal peptide" evidence="6">
    <location>
        <begin position="1"/>
        <end position="25"/>
    </location>
</feature>
<dbReference type="CDD" id="cd07021">
    <property type="entry name" value="Clp_protease_NfeD_like"/>
    <property type="match status" value="1"/>
</dbReference>
<dbReference type="EMBL" id="NPCC01000004">
    <property type="protein sequence ID" value="PAE90487.1"/>
    <property type="molecule type" value="Genomic_DNA"/>
</dbReference>
<evidence type="ECO:0000256" key="5">
    <source>
        <dbReference type="SAM" id="Phobius"/>
    </source>
</evidence>
<dbReference type="InterPro" id="IPR056739">
    <property type="entry name" value="NfeD_membrane"/>
</dbReference>
<dbReference type="SUPFAM" id="SSF52096">
    <property type="entry name" value="ClpP/crotonase"/>
    <property type="match status" value="1"/>
</dbReference>
<evidence type="ECO:0000256" key="2">
    <source>
        <dbReference type="ARBA" id="ARBA00022692"/>
    </source>
</evidence>
<evidence type="ECO:0000313" key="10">
    <source>
        <dbReference type="EMBL" id="PAE90487.1"/>
    </source>
</evidence>
<organism evidence="10 11">
    <name type="scientific">Shouchella clausii</name>
    <name type="common">Alkalihalobacillus clausii</name>
    <dbReference type="NCBI Taxonomy" id="79880"/>
    <lineage>
        <taxon>Bacteria</taxon>
        <taxon>Bacillati</taxon>
        <taxon>Bacillota</taxon>
        <taxon>Bacilli</taxon>
        <taxon>Bacillales</taxon>
        <taxon>Bacillaceae</taxon>
        <taxon>Shouchella</taxon>
    </lineage>
</organism>
<comment type="subcellular location">
    <subcellularLocation>
        <location evidence="1">Membrane</location>
        <topology evidence="1">Multi-pass membrane protein</topology>
    </subcellularLocation>
</comment>
<evidence type="ECO:0000259" key="7">
    <source>
        <dbReference type="Pfam" id="PF01957"/>
    </source>
</evidence>
<dbReference type="Pfam" id="PF25145">
    <property type="entry name" value="NfeD1b_N"/>
    <property type="match status" value="1"/>
</dbReference>
<dbReference type="RefSeq" id="WP_095316131.1">
    <property type="nucleotide sequence ID" value="NZ_NPCC01000004.1"/>
</dbReference>
<sequence length="454" mass="47972">MGKWMKFALVSWLLACVLLPFQVLANQADSKNASIYVIPIEQTVERGLEAFLERSFSEAEENGADHIILNINTPGGAVDAAGHIANIINSTDIPVTAFINSEAISAGAYIALNADEIIMVPNGQIGSAGVIDGAGNAAEEKTQSLWISRMKTAASEHGPEAGRNPDYAEAMANAEFDVEGFPSGYLTLNAKQAYEVGYAEAIKDDLAGVLDYLGYDEEEVHVTEANVSIAEQIARFVTNPIVIPILLSIGSLGLIMELYSPGFGIPGTMGISALLLFFFGHMVAGFAGWESLILVVIGAVLLGVEFMAPGFGIFGLLGIGLIVGGFFMASFSTTVMVFSVGIALFVSIVAVIVLFVFFGDKGPWKKLVLSAQTAAAEGYLSAETNKALIGMEGKALSVLRPAGIALIGEERLDVVSEGGYIEKGSSLKVIHVSGARVVVRKVEPVQSLKKEETD</sequence>
<evidence type="ECO:0000256" key="3">
    <source>
        <dbReference type="ARBA" id="ARBA00022989"/>
    </source>
</evidence>
<evidence type="ECO:0000259" key="8">
    <source>
        <dbReference type="Pfam" id="PF24961"/>
    </source>
</evidence>
<keyword evidence="4 5" id="KW-0472">Membrane</keyword>
<dbReference type="Proteomes" id="UP000216207">
    <property type="component" value="Unassembled WGS sequence"/>
</dbReference>
<dbReference type="InterPro" id="IPR056738">
    <property type="entry name" value="NfeD1b_N"/>
</dbReference>
<feature type="chain" id="PRO_5038684278" evidence="6">
    <location>
        <begin position="26"/>
        <end position="454"/>
    </location>
</feature>
<dbReference type="Pfam" id="PF01957">
    <property type="entry name" value="NfeD"/>
    <property type="match status" value="1"/>
</dbReference>
<protein>
    <submittedName>
        <fullName evidence="10">Uncharacterized protein</fullName>
    </submittedName>
</protein>
<feature type="domain" description="NfeD integral membrane" evidence="8">
    <location>
        <begin position="242"/>
        <end position="355"/>
    </location>
</feature>
<dbReference type="Gene3D" id="3.90.226.10">
    <property type="entry name" value="2-enoyl-CoA Hydratase, Chain A, domain 1"/>
    <property type="match status" value="1"/>
</dbReference>
<feature type="transmembrane region" description="Helical" evidence="5">
    <location>
        <begin position="236"/>
        <end position="256"/>
    </location>
</feature>